<gene>
    <name evidence="1" type="ORF">AU252_20275</name>
</gene>
<organism evidence="1">
    <name type="scientific">Pseudarthrobacter sulfonivorans</name>
    <dbReference type="NCBI Taxonomy" id="121292"/>
    <lineage>
        <taxon>Bacteria</taxon>
        <taxon>Bacillati</taxon>
        <taxon>Actinomycetota</taxon>
        <taxon>Actinomycetes</taxon>
        <taxon>Micrococcales</taxon>
        <taxon>Micrococcaceae</taxon>
        <taxon>Pseudarthrobacter</taxon>
    </lineage>
</organism>
<protein>
    <submittedName>
        <fullName evidence="1">Uncharacterized protein</fullName>
    </submittedName>
</protein>
<dbReference type="EMBL" id="CP013747">
    <property type="protein sequence ID" value="ALV43207.1"/>
    <property type="molecule type" value="Genomic_DNA"/>
</dbReference>
<dbReference type="Proteomes" id="UP000065151">
    <property type="component" value="Chromosome"/>
</dbReference>
<dbReference type="AlphaFoldDB" id="A0A0U3FVY8"/>
<evidence type="ECO:0000313" key="2">
    <source>
        <dbReference type="Proteomes" id="UP000065151"/>
    </source>
</evidence>
<evidence type="ECO:0000313" key="1">
    <source>
        <dbReference type="EMBL" id="ALV43207.1"/>
    </source>
</evidence>
<dbReference type="KEGG" id="psul:AU252_20275"/>
<accession>A0A0U3FVY8</accession>
<sequence length="71" mass="8096">MQQGRNFRRTGFGYAQAAEGPQSFSCKTEPLLACRQNGYIRTGPKQPIDEGRDVIDQVFATIQYQERLFPL</sequence>
<proteinExistence type="predicted"/>
<reference evidence="1 2" key="1">
    <citation type="submission" date="2015-12" db="EMBL/GenBank/DDBJ databases">
        <authorList>
            <person name="Shamseldin A."/>
            <person name="Moawad H."/>
            <person name="Abd El-Rahim W.M."/>
            <person name="Sadowsky M.J."/>
        </authorList>
    </citation>
    <scope>NUCLEOTIDE SEQUENCE [LARGE SCALE GENOMIC DNA]</scope>
    <source>
        <strain evidence="1 2">Ar51</strain>
    </source>
</reference>
<name>A0A0U3FVY8_9MICC</name>